<organism evidence="1 2">
    <name type="scientific">Catellatospora coxensis</name>
    <dbReference type="NCBI Taxonomy" id="310354"/>
    <lineage>
        <taxon>Bacteria</taxon>
        <taxon>Bacillati</taxon>
        <taxon>Actinomycetota</taxon>
        <taxon>Actinomycetes</taxon>
        <taxon>Micromonosporales</taxon>
        <taxon>Micromonosporaceae</taxon>
        <taxon>Catellatospora</taxon>
    </lineage>
</organism>
<name>A0A8J3L3V1_9ACTN</name>
<reference evidence="1 2" key="1">
    <citation type="submission" date="2021-01" db="EMBL/GenBank/DDBJ databases">
        <title>Whole genome shotgun sequence of Catellatospora coxensis NBRC 107359.</title>
        <authorList>
            <person name="Komaki H."/>
            <person name="Tamura T."/>
        </authorList>
    </citation>
    <scope>NUCLEOTIDE SEQUENCE [LARGE SCALE GENOMIC DNA]</scope>
    <source>
        <strain evidence="1 2">NBRC 107359</strain>
    </source>
</reference>
<protein>
    <submittedName>
        <fullName evidence="1">Uncharacterized protein</fullName>
    </submittedName>
</protein>
<dbReference type="RefSeq" id="WP_203699217.1">
    <property type="nucleotide sequence ID" value="NZ_BAAALC010000055.1"/>
</dbReference>
<dbReference type="AlphaFoldDB" id="A0A8J3L3V1"/>
<comment type="caution">
    <text evidence="1">The sequence shown here is derived from an EMBL/GenBank/DDBJ whole genome shotgun (WGS) entry which is preliminary data.</text>
</comment>
<proteinExistence type="predicted"/>
<dbReference type="Proteomes" id="UP000630887">
    <property type="component" value="Unassembled WGS sequence"/>
</dbReference>
<dbReference type="EMBL" id="BONI01000125">
    <property type="protein sequence ID" value="GIG11263.1"/>
    <property type="molecule type" value="Genomic_DNA"/>
</dbReference>
<sequence>MTEQTSGEMLETLLDTLFIGEERLSVAELRRRAMAEDMPSDVHLSIDTLPEGEYAQDEVLDALHTHAVITPPSS</sequence>
<accession>A0A8J3L3V1</accession>
<evidence type="ECO:0000313" key="2">
    <source>
        <dbReference type="Proteomes" id="UP000630887"/>
    </source>
</evidence>
<keyword evidence="2" id="KW-1185">Reference proteome</keyword>
<gene>
    <name evidence="1" type="ORF">Cco03nite_79630</name>
</gene>
<evidence type="ECO:0000313" key="1">
    <source>
        <dbReference type="EMBL" id="GIG11263.1"/>
    </source>
</evidence>